<evidence type="ECO:0000256" key="2">
    <source>
        <dbReference type="ARBA" id="ARBA00005642"/>
    </source>
</evidence>
<organism evidence="8 9">
    <name type="scientific">Fervidobacterium thailandense</name>
    <dbReference type="NCBI Taxonomy" id="1008305"/>
    <lineage>
        <taxon>Bacteria</taxon>
        <taxon>Thermotogati</taxon>
        <taxon>Thermotogota</taxon>
        <taxon>Thermotogae</taxon>
        <taxon>Thermotogales</taxon>
        <taxon>Fervidobacteriaceae</taxon>
        <taxon>Fervidobacterium</taxon>
    </lineage>
</organism>
<dbReference type="STRING" id="1008305.A4H02_00060"/>
<dbReference type="InterPro" id="IPR014780">
    <property type="entry name" value="tRNA_psdUridine_synth_TruB"/>
</dbReference>
<dbReference type="Proteomes" id="UP000094570">
    <property type="component" value="Unassembled WGS sequence"/>
</dbReference>
<dbReference type="PROSITE" id="PS50890">
    <property type="entry name" value="PUA"/>
    <property type="match status" value="1"/>
</dbReference>
<evidence type="ECO:0000313" key="9">
    <source>
        <dbReference type="Proteomes" id="UP000094570"/>
    </source>
</evidence>
<comment type="caution">
    <text evidence="8">The sequence shown here is derived from an EMBL/GenBank/DDBJ whole genome shotgun (WGS) entry which is preliminary data.</text>
</comment>
<dbReference type="InterPro" id="IPR036974">
    <property type="entry name" value="PUA_sf"/>
</dbReference>
<dbReference type="CDD" id="cd02573">
    <property type="entry name" value="PseudoU_synth_EcTruB"/>
    <property type="match status" value="1"/>
</dbReference>
<reference evidence="9" key="1">
    <citation type="submission" date="2016-04" db="EMBL/GenBank/DDBJ databases">
        <title>The genome sequence project of a novel Fervidobacterium isolate from a hot spring in Thailand.</title>
        <authorList>
            <person name="Gonzalez J.M."/>
            <person name="Cuecas A."/>
            <person name="Kanoksilapatham W."/>
        </authorList>
    </citation>
    <scope>NUCLEOTIDE SEQUENCE [LARGE SCALE GENOMIC DNA]</scope>
    <source>
        <strain evidence="9">FC2004</strain>
    </source>
</reference>
<dbReference type="GO" id="GO:0003723">
    <property type="term" value="F:RNA binding"/>
    <property type="evidence" value="ECO:0007669"/>
    <property type="project" value="InterPro"/>
</dbReference>
<feature type="active site" description="Nucleophile" evidence="5">
    <location>
        <position position="51"/>
    </location>
</feature>
<dbReference type="HAMAP" id="MF_01080">
    <property type="entry name" value="TruB_bact"/>
    <property type="match status" value="1"/>
</dbReference>
<protein>
    <recommendedName>
        <fullName evidence="5">tRNA pseudouridine synthase B</fullName>
        <ecNumber evidence="5">5.4.99.25</ecNumber>
    </recommendedName>
    <alternativeName>
        <fullName evidence="5">tRNA pseudouridine(55) synthase</fullName>
        <shortName evidence="5">Psi55 synthase</shortName>
    </alternativeName>
    <alternativeName>
        <fullName evidence="5">tRNA pseudouridylate synthase</fullName>
    </alternativeName>
    <alternativeName>
        <fullName evidence="5">tRNA-uridine isomerase</fullName>
    </alternativeName>
</protein>
<keyword evidence="3 5" id="KW-0819">tRNA processing</keyword>
<accession>A0A1E3G6H3</accession>
<dbReference type="InterPro" id="IPR002501">
    <property type="entry name" value="PsdUridine_synth_N"/>
</dbReference>
<dbReference type="Pfam" id="PF01509">
    <property type="entry name" value="TruB_N"/>
    <property type="match status" value="1"/>
</dbReference>
<evidence type="ECO:0000256" key="3">
    <source>
        <dbReference type="ARBA" id="ARBA00022694"/>
    </source>
</evidence>
<evidence type="ECO:0000313" key="8">
    <source>
        <dbReference type="EMBL" id="ODN31218.1"/>
    </source>
</evidence>
<dbReference type="OrthoDB" id="9802309at2"/>
<evidence type="ECO:0000256" key="1">
    <source>
        <dbReference type="ARBA" id="ARBA00000385"/>
    </source>
</evidence>
<dbReference type="GO" id="GO:0031119">
    <property type="term" value="P:tRNA pseudouridine synthesis"/>
    <property type="evidence" value="ECO:0007669"/>
    <property type="project" value="UniProtKB-UniRule"/>
</dbReference>
<dbReference type="AlphaFoldDB" id="A0A1E3G6H3"/>
<dbReference type="InterPro" id="IPR032819">
    <property type="entry name" value="TruB_C"/>
</dbReference>
<dbReference type="GO" id="GO:0160148">
    <property type="term" value="F:tRNA pseudouridine(55) synthase activity"/>
    <property type="evidence" value="ECO:0007669"/>
    <property type="project" value="UniProtKB-EC"/>
</dbReference>
<dbReference type="Gene3D" id="3.30.2350.10">
    <property type="entry name" value="Pseudouridine synthase"/>
    <property type="match status" value="1"/>
</dbReference>
<name>A0A1E3G6H3_9BACT</name>
<proteinExistence type="inferred from homology"/>
<dbReference type="SUPFAM" id="SSF55120">
    <property type="entry name" value="Pseudouridine synthase"/>
    <property type="match status" value="1"/>
</dbReference>
<gene>
    <name evidence="5" type="primary">truB</name>
    <name evidence="8" type="ORF">A4H02_00060</name>
</gene>
<dbReference type="CDD" id="cd21905">
    <property type="entry name" value="PUA_TruB_thermotogae"/>
    <property type="match status" value="1"/>
</dbReference>
<dbReference type="Gene3D" id="2.30.130.10">
    <property type="entry name" value="PUA domain"/>
    <property type="match status" value="1"/>
</dbReference>
<evidence type="ECO:0000259" key="7">
    <source>
        <dbReference type="Pfam" id="PF16198"/>
    </source>
</evidence>
<evidence type="ECO:0000256" key="5">
    <source>
        <dbReference type="HAMAP-Rule" id="MF_01080"/>
    </source>
</evidence>
<feature type="domain" description="tRNA pseudouridylate synthase B C-terminal" evidence="7">
    <location>
        <begin position="184"/>
        <end position="224"/>
    </location>
</feature>
<dbReference type="EC" id="5.4.99.25" evidence="5"/>
<evidence type="ECO:0000259" key="6">
    <source>
        <dbReference type="Pfam" id="PF01509"/>
    </source>
</evidence>
<dbReference type="GO" id="GO:1990481">
    <property type="term" value="P:mRNA pseudouridine synthesis"/>
    <property type="evidence" value="ECO:0007669"/>
    <property type="project" value="TreeGrafter"/>
</dbReference>
<comment type="similarity">
    <text evidence="2 5">Belongs to the pseudouridine synthase TruB family. Type 1 subfamily.</text>
</comment>
<keyword evidence="4 5" id="KW-0413">Isomerase</keyword>
<comment type="function">
    <text evidence="5">Responsible for synthesis of pseudouridine from uracil-55 in the psi GC loop of transfer RNAs.</text>
</comment>
<keyword evidence="9" id="KW-1185">Reference proteome</keyword>
<dbReference type="RefSeq" id="WP_069292129.1">
    <property type="nucleotide sequence ID" value="NZ_CP140110.1"/>
</dbReference>
<dbReference type="PANTHER" id="PTHR13767">
    <property type="entry name" value="TRNA-PSEUDOURIDINE SYNTHASE"/>
    <property type="match status" value="1"/>
</dbReference>
<dbReference type="Pfam" id="PF16198">
    <property type="entry name" value="TruB_C_2"/>
    <property type="match status" value="1"/>
</dbReference>
<evidence type="ECO:0000256" key="4">
    <source>
        <dbReference type="ARBA" id="ARBA00023235"/>
    </source>
</evidence>
<dbReference type="InterPro" id="IPR020103">
    <property type="entry name" value="PsdUridine_synth_cat_dom_sf"/>
</dbReference>
<sequence>MINFETLQQSCAKLDGILLVDKPKGITSHDVVEELRKITGIQQIGHAGTLDPFATGLLVVGLGKATRLLEYLQGERKVYHVKMQLGLITDTFDITGTVMETHEVNVEPEAVKSVILSFVGKYKQVPPAYSAKKYQGRKLYELAREGKIISLPPREVEIYSVTDLKIELPFAEFVVEVSSGTYIRSLCMDIGYALGCGATAVELRRLRVGKFRVEDSIPLSELRETRNVFPHLIRMEMVLDFPKVHVKDKQKISNGIQPKVEDLEKFDEFEKGDLVQIFHDNRLIAIAIAERSSSFIKTLIRQGRNERVLKLRKVFVERS</sequence>
<dbReference type="NCBIfam" id="TIGR00431">
    <property type="entry name" value="TruB"/>
    <property type="match status" value="1"/>
</dbReference>
<dbReference type="PANTHER" id="PTHR13767:SF2">
    <property type="entry name" value="PSEUDOURIDYLATE SYNTHASE TRUB1"/>
    <property type="match status" value="1"/>
</dbReference>
<comment type="catalytic activity">
    <reaction evidence="1 5">
        <text>uridine(55) in tRNA = pseudouridine(55) in tRNA</text>
        <dbReference type="Rhea" id="RHEA:42532"/>
        <dbReference type="Rhea" id="RHEA-COMP:10101"/>
        <dbReference type="Rhea" id="RHEA-COMP:10102"/>
        <dbReference type="ChEBI" id="CHEBI:65314"/>
        <dbReference type="ChEBI" id="CHEBI:65315"/>
        <dbReference type="EC" id="5.4.99.25"/>
    </reaction>
</comment>
<feature type="domain" description="Pseudouridine synthase II N-terminal" evidence="6">
    <location>
        <begin position="36"/>
        <end position="183"/>
    </location>
</feature>
<dbReference type="EMBL" id="LWAF01000001">
    <property type="protein sequence ID" value="ODN31218.1"/>
    <property type="molecule type" value="Genomic_DNA"/>
</dbReference>